<protein>
    <submittedName>
        <fullName evidence="1">Uncharacterized protein</fullName>
    </submittedName>
</protein>
<dbReference type="SUPFAM" id="SSF52058">
    <property type="entry name" value="L domain-like"/>
    <property type="match status" value="1"/>
</dbReference>
<dbReference type="AlphaFoldDB" id="A0AAV3S144"/>
<keyword evidence="2" id="KW-1185">Reference proteome</keyword>
<accession>A0AAV3S144</accession>
<evidence type="ECO:0000313" key="2">
    <source>
        <dbReference type="Proteomes" id="UP001454036"/>
    </source>
</evidence>
<name>A0AAV3S144_LITER</name>
<dbReference type="PROSITE" id="PS51450">
    <property type="entry name" value="LRR"/>
    <property type="match status" value="1"/>
</dbReference>
<proteinExistence type="predicted"/>
<organism evidence="1 2">
    <name type="scientific">Lithospermum erythrorhizon</name>
    <name type="common">Purple gromwell</name>
    <name type="synonym">Lithospermum officinale var. erythrorhizon</name>
    <dbReference type="NCBI Taxonomy" id="34254"/>
    <lineage>
        <taxon>Eukaryota</taxon>
        <taxon>Viridiplantae</taxon>
        <taxon>Streptophyta</taxon>
        <taxon>Embryophyta</taxon>
        <taxon>Tracheophyta</taxon>
        <taxon>Spermatophyta</taxon>
        <taxon>Magnoliopsida</taxon>
        <taxon>eudicotyledons</taxon>
        <taxon>Gunneridae</taxon>
        <taxon>Pentapetalae</taxon>
        <taxon>asterids</taxon>
        <taxon>lamiids</taxon>
        <taxon>Boraginales</taxon>
        <taxon>Boraginaceae</taxon>
        <taxon>Boraginoideae</taxon>
        <taxon>Lithospermeae</taxon>
        <taxon>Lithospermum</taxon>
    </lineage>
</organism>
<dbReference type="Proteomes" id="UP001454036">
    <property type="component" value="Unassembled WGS sequence"/>
</dbReference>
<dbReference type="InterPro" id="IPR032675">
    <property type="entry name" value="LRR_dom_sf"/>
</dbReference>
<dbReference type="PRINTS" id="PR00019">
    <property type="entry name" value="LEURICHRPT"/>
</dbReference>
<evidence type="ECO:0000313" key="1">
    <source>
        <dbReference type="EMBL" id="GAA0187222.1"/>
    </source>
</evidence>
<gene>
    <name evidence="1" type="ORF">LIER_34510</name>
</gene>
<comment type="caution">
    <text evidence="1">The sequence shown here is derived from an EMBL/GenBank/DDBJ whole genome shotgun (WGS) entry which is preliminary data.</text>
</comment>
<reference evidence="1 2" key="1">
    <citation type="submission" date="2024-01" db="EMBL/GenBank/DDBJ databases">
        <title>The complete chloroplast genome sequence of Lithospermum erythrorhizon: insights into the phylogenetic relationship among Boraginaceae species and the maternal lineages of purple gromwells.</title>
        <authorList>
            <person name="Okada T."/>
            <person name="Watanabe K."/>
        </authorList>
    </citation>
    <scope>NUCLEOTIDE SEQUENCE [LARGE SCALE GENOMIC DNA]</scope>
</reference>
<sequence>MQLLSALNLSHNKLSSFTPLEPLRLLKSLKVLDISHNEIESELQMTNYWDSYAIFKDLSLIQLDILGNAVADEKLKLLLHKLMPELKWLDDMALQYLTLTTLRSALADNPRCQNDFRSIGGLEVLLDGLGISSTSALRLKEFVGLHFILIYASIDLKM</sequence>
<dbReference type="InterPro" id="IPR001611">
    <property type="entry name" value="Leu-rich_rpt"/>
</dbReference>
<dbReference type="EMBL" id="BAABME010014493">
    <property type="protein sequence ID" value="GAA0187222.1"/>
    <property type="molecule type" value="Genomic_DNA"/>
</dbReference>
<dbReference type="Gene3D" id="3.80.10.10">
    <property type="entry name" value="Ribonuclease Inhibitor"/>
    <property type="match status" value="1"/>
</dbReference>